<dbReference type="PROSITE" id="PS51257">
    <property type="entry name" value="PROKAR_LIPOPROTEIN"/>
    <property type="match status" value="1"/>
</dbReference>
<sequence length="100" mass="10950">MSGKFLLFAVMACVLCSCQREPRLVILHTNDTHSHFEPIRSGVDAGRGGIIERAAFVDSVRAAMGEDRVLLLHAGDFSQGTSYFSELGGQLEPRMINALR</sequence>
<dbReference type="Pfam" id="PF00149">
    <property type="entry name" value="Metallophos"/>
    <property type="match status" value="1"/>
</dbReference>
<comment type="caution">
    <text evidence="3">The sequence shown here is derived from an EMBL/GenBank/DDBJ whole genome shotgun (WGS) entry which is preliminary data.</text>
</comment>
<name>A0A9D1GPV1_9BACT</name>
<dbReference type="GO" id="GO:0009166">
    <property type="term" value="P:nucleotide catabolic process"/>
    <property type="evidence" value="ECO:0007669"/>
    <property type="project" value="InterPro"/>
</dbReference>
<dbReference type="InterPro" id="IPR004843">
    <property type="entry name" value="Calcineurin-like_PHP"/>
</dbReference>
<evidence type="ECO:0000313" key="3">
    <source>
        <dbReference type="EMBL" id="HIT47027.1"/>
    </source>
</evidence>
<dbReference type="Proteomes" id="UP000886881">
    <property type="component" value="Unassembled WGS sequence"/>
</dbReference>
<organism evidence="3 4">
    <name type="scientific">Candidatus Cryptobacteroides merdipullorum</name>
    <dbReference type="NCBI Taxonomy" id="2840771"/>
    <lineage>
        <taxon>Bacteria</taxon>
        <taxon>Pseudomonadati</taxon>
        <taxon>Bacteroidota</taxon>
        <taxon>Bacteroidia</taxon>
        <taxon>Bacteroidales</taxon>
        <taxon>Candidatus Cryptobacteroides</taxon>
    </lineage>
</organism>
<dbReference type="GO" id="GO:0046872">
    <property type="term" value="F:metal ion binding"/>
    <property type="evidence" value="ECO:0007669"/>
    <property type="project" value="InterPro"/>
</dbReference>
<dbReference type="AlphaFoldDB" id="A0A9D1GPV1"/>
<evidence type="ECO:0000256" key="1">
    <source>
        <dbReference type="ARBA" id="ARBA00006654"/>
    </source>
</evidence>
<comment type="similarity">
    <text evidence="1">Belongs to the 5'-nucleotidase family.</text>
</comment>
<dbReference type="PANTHER" id="PTHR11575">
    <property type="entry name" value="5'-NUCLEOTIDASE-RELATED"/>
    <property type="match status" value="1"/>
</dbReference>
<dbReference type="InterPro" id="IPR006146">
    <property type="entry name" value="5'-Nucleotdase_CS"/>
</dbReference>
<dbReference type="PROSITE" id="PS00785">
    <property type="entry name" value="5_NUCLEOTIDASE_1"/>
    <property type="match status" value="1"/>
</dbReference>
<proteinExistence type="inferred from homology"/>
<dbReference type="InterPro" id="IPR029052">
    <property type="entry name" value="Metallo-depent_PP-like"/>
</dbReference>
<dbReference type="GO" id="GO:0016788">
    <property type="term" value="F:hydrolase activity, acting on ester bonds"/>
    <property type="evidence" value="ECO:0007669"/>
    <property type="project" value="InterPro"/>
</dbReference>
<dbReference type="GO" id="GO:0000166">
    <property type="term" value="F:nucleotide binding"/>
    <property type="evidence" value="ECO:0007669"/>
    <property type="project" value="InterPro"/>
</dbReference>
<dbReference type="Gene3D" id="3.60.21.10">
    <property type="match status" value="1"/>
</dbReference>
<protein>
    <submittedName>
        <fullName evidence="3">Metallophosphoesterase</fullName>
    </submittedName>
</protein>
<reference evidence="3" key="2">
    <citation type="journal article" date="2021" name="PeerJ">
        <title>Extensive microbial diversity within the chicken gut microbiome revealed by metagenomics and culture.</title>
        <authorList>
            <person name="Gilroy R."/>
            <person name="Ravi A."/>
            <person name="Getino M."/>
            <person name="Pursley I."/>
            <person name="Horton D.L."/>
            <person name="Alikhan N.F."/>
            <person name="Baker D."/>
            <person name="Gharbi K."/>
            <person name="Hall N."/>
            <person name="Watson M."/>
            <person name="Adriaenssens E.M."/>
            <person name="Foster-Nyarko E."/>
            <person name="Jarju S."/>
            <person name="Secka A."/>
            <person name="Antonio M."/>
            <person name="Oren A."/>
            <person name="Chaudhuri R.R."/>
            <person name="La Ragione R."/>
            <person name="Hildebrand F."/>
            <person name="Pallen M.J."/>
        </authorList>
    </citation>
    <scope>NUCLEOTIDE SEQUENCE</scope>
    <source>
        <strain evidence="3">ChiHecec2B26-709</strain>
    </source>
</reference>
<feature type="domain" description="Calcineurin-like phosphoesterase" evidence="2">
    <location>
        <begin position="25"/>
        <end position="94"/>
    </location>
</feature>
<reference evidence="3" key="1">
    <citation type="submission" date="2020-10" db="EMBL/GenBank/DDBJ databases">
        <authorList>
            <person name="Gilroy R."/>
        </authorList>
    </citation>
    <scope>NUCLEOTIDE SEQUENCE</scope>
    <source>
        <strain evidence="3">ChiHecec2B26-709</strain>
    </source>
</reference>
<dbReference type="SUPFAM" id="SSF56300">
    <property type="entry name" value="Metallo-dependent phosphatases"/>
    <property type="match status" value="1"/>
</dbReference>
<evidence type="ECO:0000313" key="4">
    <source>
        <dbReference type="Proteomes" id="UP000886881"/>
    </source>
</evidence>
<dbReference type="EMBL" id="DVLC01000078">
    <property type="protein sequence ID" value="HIT47027.1"/>
    <property type="molecule type" value="Genomic_DNA"/>
</dbReference>
<dbReference type="InterPro" id="IPR006179">
    <property type="entry name" value="5_nucleotidase/apyrase"/>
</dbReference>
<dbReference type="PANTHER" id="PTHR11575:SF24">
    <property type="entry name" value="5'-NUCLEOTIDASE"/>
    <property type="match status" value="1"/>
</dbReference>
<accession>A0A9D1GPV1</accession>
<feature type="non-terminal residue" evidence="3">
    <location>
        <position position="100"/>
    </location>
</feature>
<evidence type="ECO:0000259" key="2">
    <source>
        <dbReference type="Pfam" id="PF00149"/>
    </source>
</evidence>
<gene>
    <name evidence="3" type="ORF">IAC35_04120</name>
</gene>